<evidence type="ECO:0000313" key="4">
    <source>
        <dbReference type="EMBL" id="KRK94148.1"/>
    </source>
</evidence>
<keyword evidence="5" id="KW-1185">Reference proteome</keyword>
<dbReference type="Gene3D" id="3.40.50.2000">
    <property type="entry name" value="Glycogen Phosphorylase B"/>
    <property type="match status" value="2"/>
</dbReference>
<dbReference type="STRING" id="1423715.FD25_GL000969"/>
<keyword evidence="1 4" id="KW-0808">Transferase</keyword>
<dbReference type="GO" id="GO:0016740">
    <property type="term" value="F:transferase activity"/>
    <property type="evidence" value="ECO:0007669"/>
    <property type="project" value="UniProtKB-KW"/>
</dbReference>
<dbReference type="EMBL" id="AZDV01000027">
    <property type="protein sequence ID" value="KRK94148.1"/>
    <property type="molecule type" value="Genomic_DNA"/>
</dbReference>
<comment type="caution">
    <text evidence="4">The sequence shown here is derived from an EMBL/GenBank/DDBJ whole genome shotgun (WGS) entry which is preliminary data.</text>
</comment>
<feature type="domain" description="Glucosyltransferase 3-like N-terminal" evidence="2">
    <location>
        <begin position="7"/>
        <end position="154"/>
    </location>
</feature>
<proteinExistence type="predicted"/>
<reference evidence="4 5" key="1">
    <citation type="journal article" date="2015" name="Genome Announc.">
        <title>Expanding the biotechnology potential of lactobacilli through comparative genomics of 213 strains and associated genera.</title>
        <authorList>
            <person name="Sun Z."/>
            <person name="Harris H.M."/>
            <person name="McCann A."/>
            <person name="Guo C."/>
            <person name="Argimon S."/>
            <person name="Zhang W."/>
            <person name="Yang X."/>
            <person name="Jeffery I.B."/>
            <person name="Cooney J.C."/>
            <person name="Kagawa T.F."/>
            <person name="Liu W."/>
            <person name="Song Y."/>
            <person name="Salvetti E."/>
            <person name="Wrobel A."/>
            <person name="Rasinkangas P."/>
            <person name="Parkhill J."/>
            <person name="Rea M.C."/>
            <person name="O'Sullivan O."/>
            <person name="Ritari J."/>
            <person name="Douillard F.P."/>
            <person name="Paul Ross R."/>
            <person name="Yang R."/>
            <person name="Briner A.E."/>
            <person name="Felis G.E."/>
            <person name="de Vos W.M."/>
            <person name="Barrangou R."/>
            <person name="Klaenhammer T.R."/>
            <person name="Caufield P.W."/>
            <person name="Cui Y."/>
            <person name="Zhang H."/>
            <person name="O'Toole P.W."/>
        </authorList>
    </citation>
    <scope>NUCLEOTIDE SEQUENCE [LARGE SCALE GENOMIC DNA]</scope>
    <source>
        <strain evidence="4 5">DSM 19394</strain>
    </source>
</reference>
<dbReference type="Pfam" id="PF26334">
    <property type="entry name" value="Gtf3_N"/>
    <property type="match status" value="1"/>
</dbReference>
<feature type="domain" description="Glucosyltransferase 3-like C-terminal" evidence="3">
    <location>
        <begin position="180"/>
        <end position="341"/>
    </location>
</feature>
<evidence type="ECO:0000259" key="3">
    <source>
        <dbReference type="Pfam" id="PF26337"/>
    </source>
</evidence>
<sequence>MENLLMKKWITDIVQGRTFDATRQAKLDIARIGQATGYQVANIFRYNDVGESDEAVTSRIDGITAAVSPGDFIVYQYPSLNSGRFEMSFVDQMHRRRVKMVCLIHDSETLRNQKMPTWIDEIGFFNKCDVLIVHNRRMAEQLKKDGVTTPMVCQYLLDYLDDNHDDDRYYTKPEEFKRGVVLAGNILKSRYLADWSLKTPITVFGVTDDELDKKLAANPQVDFRGQLWRWDLIQEMPRTFGLAWDSDTPSYRYNDYTHYNHPHKVSMYLSHGLPVIVWRQAAVADIIVQNHLGIAIDSLDELDDVVQNISDDELADMIDHVNEFGKLIRDGWFTRQALQAAEQMLVSPGLTIPTDLRIDQDHPFSTKD</sequence>
<dbReference type="InterPro" id="IPR058591">
    <property type="entry name" value="Gtf3_N"/>
</dbReference>
<dbReference type="PATRIC" id="fig|1423715.3.peg.997"/>
<accession>A0A0R1LM75</accession>
<gene>
    <name evidence="4" type="ORF">FD25_GL000969</name>
</gene>
<dbReference type="Proteomes" id="UP000051955">
    <property type="component" value="Unassembled WGS sequence"/>
</dbReference>
<dbReference type="Pfam" id="PF26337">
    <property type="entry name" value="Gtf3_C"/>
    <property type="match status" value="1"/>
</dbReference>
<dbReference type="PIRSF" id="PIRSF007023">
    <property type="entry name" value="UDP-Galf_transf"/>
    <property type="match status" value="1"/>
</dbReference>
<dbReference type="InterPro" id="IPR058592">
    <property type="entry name" value="Gtf3_C"/>
</dbReference>
<protein>
    <submittedName>
        <fullName evidence="4">Beta-1,6-galactofuranosyltransferase</fullName>
    </submittedName>
</protein>
<name>A0A0R1LM75_9LACO</name>
<evidence type="ECO:0000256" key="1">
    <source>
        <dbReference type="ARBA" id="ARBA00022679"/>
    </source>
</evidence>
<evidence type="ECO:0000259" key="2">
    <source>
        <dbReference type="Pfam" id="PF26334"/>
    </source>
</evidence>
<organism evidence="4 5">
    <name type="scientific">Levilactobacillus acidifarinae DSM 19394 = JCM 15949</name>
    <dbReference type="NCBI Taxonomy" id="1423715"/>
    <lineage>
        <taxon>Bacteria</taxon>
        <taxon>Bacillati</taxon>
        <taxon>Bacillota</taxon>
        <taxon>Bacilli</taxon>
        <taxon>Lactobacillales</taxon>
        <taxon>Lactobacillaceae</taxon>
        <taxon>Levilactobacillus</taxon>
    </lineage>
</organism>
<evidence type="ECO:0000313" key="5">
    <source>
        <dbReference type="Proteomes" id="UP000051955"/>
    </source>
</evidence>
<dbReference type="AlphaFoldDB" id="A0A0R1LM75"/>